<sequence>MTTSEDTEARTPVTHRRGARVLLALMTGAVLVAGGLALAYGLVRMWTLGITGRYLVVFGEGDPRLTLDALPQLLQLTSRDGDTLPLEHLPAGLRVLAASPELTSGIVAFVAALLVVVLVRAIARGDAFGRRPRRALAGLGAVLLGGGVLQGLLDTAAVAAVVSATRSGALRTPEFERVYMGTGIDVPHWPVQTIIVGAVALVLLLAFRAGADLQEETQGVV</sequence>
<reference evidence="2" key="1">
    <citation type="submission" date="2020-12" db="EMBL/GenBank/DDBJ databases">
        <title>Sanguibacter suaedae sp. nov., isolated from Suaeda aralocaspica.</title>
        <authorList>
            <person name="Ma Q."/>
        </authorList>
    </citation>
    <scope>NUCLEOTIDE SEQUENCE</scope>
    <source>
        <strain evidence="2">YZGR15</strain>
    </source>
</reference>
<feature type="transmembrane region" description="Helical" evidence="1">
    <location>
        <begin position="189"/>
        <end position="207"/>
    </location>
</feature>
<feature type="transmembrane region" description="Helical" evidence="1">
    <location>
        <begin position="21"/>
        <end position="43"/>
    </location>
</feature>
<accession>A0A934I234</accession>
<evidence type="ECO:0000313" key="2">
    <source>
        <dbReference type="EMBL" id="MBI9113778.1"/>
    </source>
</evidence>
<name>A0A934I234_9MICO</name>
<dbReference type="Proteomes" id="UP000602087">
    <property type="component" value="Unassembled WGS sequence"/>
</dbReference>
<feature type="transmembrane region" description="Helical" evidence="1">
    <location>
        <begin position="102"/>
        <end position="123"/>
    </location>
</feature>
<proteinExistence type="predicted"/>
<evidence type="ECO:0000313" key="3">
    <source>
        <dbReference type="Proteomes" id="UP000602087"/>
    </source>
</evidence>
<keyword evidence="1" id="KW-1133">Transmembrane helix</keyword>
<keyword evidence="1" id="KW-0472">Membrane</keyword>
<feature type="transmembrane region" description="Helical" evidence="1">
    <location>
        <begin position="135"/>
        <end position="153"/>
    </location>
</feature>
<keyword evidence="1" id="KW-0812">Transmembrane</keyword>
<protein>
    <recommendedName>
        <fullName evidence="4">DUF2975 domain-containing protein</fullName>
    </recommendedName>
</protein>
<dbReference type="EMBL" id="JAEINH010000001">
    <property type="protein sequence ID" value="MBI9113778.1"/>
    <property type="molecule type" value="Genomic_DNA"/>
</dbReference>
<comment type="caution">
    <text evidence="2">The sequence shown here is derived from an EMBL/GenBank/DDBJ whole genome shotgun (WGS) entry which is preliminary data.</text>
</comment>
<evidence type="ECO:0000256" key="1">
    <source>
        <dbReference type="SAM" id="Phobius"/>
    </source>
</evidence>
<organism evidence="2 3">
    <name type="scientific">Sanguibacter suaedae</name>
    <dbReference type="NCBI Taxonomy" id="2795737"/>
    <lineage>
        <taxon>Bacteria</taxon>
        <taxon>Bacillati</taxon>
        <taxon>Actinomycetota</taxon>
        <taxon>Actinomycetes</taxon>
        <taxon>Micrococcales</taxon>
        <taxon>Sanguibacteraceae</taxon>
        <taxon>Sanguibacter</taxon>
    </lineage>
</organism>
<gene>
    <name evidence="2" type="ORF">JAV76_01965</name>
</gene>
<dbReference type="RefSeq" id="WP_198732326.1">
    <property type="nucleotide sequence ID" value="NZ_JAEINH010000001.1"/>
</dbReference>
<dbReference type="AlphaFoldDB" id="A0A934I234"/>
<evidence type="ECO:0008006" key="4">
    <source>
        <dbReference type="Google" id="ProtNLM"/>
    </source>
</evidence>
<keyword evidence="3" id="KW-1185">Reference proteome</keyword>